<dbReference type="Proteomes" id="UP000825729">
    <property type="component" value="Unassembled WGS sequence"/>
</dbReference>
<feature type="region of interest" description="Disordered" evidence="2">
    <location>
        <begin position="290"/>
        <end position="309"/>
    </location>
</feature>
<feature type="region of interest" description="Disordered" evidence="2">
    <location>
        <begin position="142"/>
        <end position="183"/>
    </location>
</feature>
<dbReference type="AlphaFoldDB" id="A0AAV7EKA3"/>
<keyword evidence="5" id="KW-1185">Reference proteome</keyword>
<dbReference type="EMBL" id="JAINDJ010000004">
    <property type="protein sequence ID" value="KAG9449272.1"/>
    <property type="molecule type" value="Genomic_DNA"/>
</dbReference>
<sequence>MARWETFSFTVVVISAKLFGGMDGAFMKSFGCFRVHRPCGHFREPFAFYWPFFGEGLRWIAYSGFSSLRYCCTLPAFLKWLDGVAFYVIFLVLFRSGSRAFHRPGLLLLGRRFISSEGAESVAARVFDNMWFRKPHVLNAEKDPEDSANKAKSEESVNVNADAVPKDANAPDSTGDMEEDDDDFITNEVKRRLKELRRNTFMVLIPEESYPEEDSSSSECRESETEEGYPWSSFNAFYEKFGERMLFFDKVIAQKFHEAVSQVPLNPSPRSASKKLASTLRNLSFKRREELQDDGEQLQQPQEPQDDPYQDLENAYVAQVCLAWEALQCQYLHLSDIISSEPENLTCYGYAAQQFQQFQVLLQRFIENEPFEQGNRVENFAKTKTLLPKLLQVPSFQGLRRKESEKEDSDMPVPATEFWQVMQSAILTFHIFLKLDKKKQSNVLQLFGTNQVASPLQLLQSSLDKKEVKLKDMRRKKKGWKKKSWPPNLDEVELLFGLIDIKIVSRVLRMETEVIGHSVLAEHKKLLSITSFQLVWGVEVSSFRRWIWSFLCQSKIADKNTRIKLTTFFSRTACHKIL</sequence>
<proteinExistence type="predicted"/>
<gene>
    <name evidence="4" type="ORF">H6P81_009237</name>
</gene>
<comment type="caution">
    <text evidence="4">The sequence shown here is derived from an EMBL/GenBank/DDBJ whole genome shotgun (WGS) entry which is preliminary data.</text>
</comment>
<protein>
    <submittedName>
        <fullName evidence="4">Uncharacterized protein</fullName>
    </submittedName>
</protein>
<keyword evidence="3" id="KW-0472">Membrane</keyword>
<feature type="transmembrane region" description="Helical" evidence="3">
    <location>
        <begin position="77"/>
        <end position="94"/>
    </location>
</feature>
<dbReference type="PANTHER" id="PTHR46702:SF1">
    <property type="entry name" value="DUF1666 FAMILY PROTEIN (DUF1666)"/>
    <property type="match status" value="1"/>
</dbReference>
<reference evidence="4 5" key="1">
    <citation type="submission" date="2021-07" db="EMBL/GenBank/DDBJ databases">
        <title>The Aristolochia fimbriata genome: insights into angiosperm evolution, floral development and chemical biosynthesis.</title>
        <authorList>
            <person name="Jiao Y."/>
        </authorList>
    </citation>
    <scope>NUCLEOTIDE SEQUENCE [LARGE SCALE GENOMIC DNA]</scope>
    <source>
        <strain evidence="4">IBCAS-2021</strain>
        <tissue evidence="4">Leaf</tissue>
    </source>
</reference>
<keyword evidence="3" id="KW-1133">Transmembrane helix</keyword>
<organism evidence="4 5">
    <name type="scientific">Aristolochia fimbriata</name>
    <name type="common">White veined hardy Dutchman's pipe vine</name>
    <dbReference type="NCBI Taxonomy" id="158543"/>
    <lineage>
        <taxon>Eukaryota</taxon>
        <taxon>Viridiplantae</taxon>
        <taxon>Streptophyta</taxon>
        <taxon>Embryophyta</taxon>
        <taxon>Tracheophyta</taxon>
        <taxon>Spermatophyta</taxon>
        <taxon>Magnoliopsida</taxon>
        <taxon>Magnoliidae</taxon>
        <taxon>Piperales</taxon>
        <taxon>Aristolochiaceae</taxon>
        <taxon>Aristolochia</taxon>
    </lineage>
</organism>
<feature type="transmembrane region" description="Helical" evidence="3">
    <location>
        <begin position="6"/>
        <end position="26"/>
    </location>
</feature>
<evidence type="ECO:0000313" key="4">
    <source>
        <dbReference type="EMBL" id="KAG9449272.1"/>
    </source>
</evidence>
<feature type="compositionally biased region" description="Basic and acidic residues" evidence="2">
    <location>
        <begin position="142"/>
        <end position="155"/>
    </location>
</feature>
<dbReference type="Pfam" id="PF07891">
    <property type="entry name" value="DUF1666"/>
    <property type="match status" value="1"/>
</dbReference>
<evidence type="ECO:0000313" key="5">
    <source>
        <dbReference type="Proteomes" id="UP000825729"/>
    </source>
</evidence>
<evidence type="ECO:0000256" key="3">
    <source>
        <dbReference type="SAM" id="Phobius"/>
    </source>
</evidence>
<keyword evidence="3" id="KW-0812">Transmembrane</keyword>
<feature type="transmembrane region" description="Helical" evidence="3">
    <location>
        <begin position="46"/>
        <end position="65"/>
    </location>
</feature>
<dbReference type="InterPro" id="IPR012870">
    <property type="entry name" value="DUF1666"/>
</dbReference>
<keyword evidence="1" id="KW-0175">Coiled coil</keyword>
<evidence type="ECO:0000256" key="2">
    <source>
        <dbReference type="SAM" id="MobiDB-lite"/>
    </source>
</evidence>
<evidence type="ECO:0000256" key="1">
    <source>
        <dbReference type="SAM" id="Coils"/>
    </source>
</evidence>
<name>A0AAV7EKA3_ARIFI</name>
<accession>A0AAV7EKA3</accession>
<feature type="coiled-coil region" evidence="1">
    <location>
        <begin position="456"/>
        <end position="483"/>
    </location>
</feature>
<dbReference type="PANTHER" id="PTHR46702">
    <property type="entry name" value="DNA LIGASE (DUF1666)-RELATED"/>
    <property type="match status" value="1"/>
</dbReference>